<sequence length="51" mass="5739">MKVRIDFTVDINEEAWAAEYGTADTAETRSDVQQHAKNMITGHFDSIGVLR</sequence>
<keyword evidence="2" id="KW-1185">Reference proteome</keyword>
<gene>
    <name evidence="1" type="ORF">K6T79_20790</name>
</gene>
<dbReference type="EMBL" id="JAYJJR010000016">
    <property type="protein sequence ID" value="MEB3023465.1"/>
    <property type="molecule type" value="Genomic_DNA"/>
</dbReference>
<accession>A0ABU5XMF7</accession>
<reference evidence="1 2" key="1">
    <citation type="submission" date="2023-12" db="EMBL/GenBank/DDBJ databases">
        <title>Description of new species of Mycobacterium terrae complex isolated from sewage at the Sao Paulo Zoological Park Foundation in Brazil.</title>
        <authorList>
            <person name="Romagnoli C.L."/>
            <person name="Conceicao E.C."/>
            <person name="Machado E."/>
            <person name="Barreto L.B.P.F."/>
            <person name="Sharma A."/>
            <person name="Silva N.M."/>
            <person name="Marques L.E."/>
            <person name="Juliana M.A."/>
            <person name="Lourenco M.C.S."/>
            <person name="Digiampietri L.A."/>
            <person name="Suffys P.N."/>
            <person name="Viana-Niero C."/>
        </authorList>
    </citation>
    <scope>NUCLEOTIDE SEQUENCE [LARGE SCALE GENOMIC DNA]</scope>
    <source>
        <strain evidence="1 2">MYC098</strain>
    </source>
</reference>
<dbReference type="Proteomes" id="UP001299596">
    <property type="component" value="Unassembled WGS sequence"/>
</dbReference>
<evidence type="ECO:0000313" key="2">
    <source>
        <dbReference type="Proteomes" id="UP001299596"/>
    </source>
</evidence>
<organism evidence="1 2">
    <name type="scientific">[Mycobacterium] crassicus</name>
    <dbReference type="NCBI Taxonomy" id="2872309"/>
    <lineage>
        <taxon>Bacteria</taxon>
        <taxon>Bacillati</taxon>
        <taxon>Actinomycetota</taxon>
        <taxon>Actinomycetes</taxon>
        <taxon>Mycobacteriales</taxon>
        <taxon>Mycobacteriaceae</taxon>
        <taxon>Mycolicibacter</taxon>
    </lineage>
</organism>
<protein>
    <submittedName>
        <fullName evidence="1">Uncharacterized protein</fullName>
    </submittedName>
</protein>
<name>A0ABU5XMF7_9MYCO</name>
<dbReference type="RefSeq" id="WP_329780463.1">
    <property type="nucleotide sequence ID" value="NZ_JAYJJR010000016.1"/>
</dbReference>
<evidence type="ECO:0000313" key="1">
    <source>
        <dbReference type="EMBL" id="MEB3023465.1"/>
    </source>
</evidence>
<proteinExistence type="predicted"/>
<comment type="caution">
    <text evidence="1">The sequence shown here is derived from an EMBL/GenBank/DDBJ whole genome shotgun (WGS) entry which is preliminary data.</text>
</comment>